<dbReference type="EMBL" id="KN818236">
    <property type="protein sequence ID" value="KIL66466.1"/>
    <property type="molecule type" value="Genomic_DNA"/>
</dbReference>
<evidence type="ECO:0000256" key="1">
    <source>
        <dbReference type="SAM" id="MobiDB-lite"/>
    </source>
</evidence>
<dbReference type="AlphaFoldDB" id="A0A0C2XAW7"/>
<accession>A0A0C2XAW7</accession>
<evidence type="ECO:0000313" key="3">
    <source>
        <dbReference type="Proteomes" id="UP000054549"/>
    </source>
</evidence>
<name>A0A0C2XAW7_AMAMK</name>
<evidence type="ECO:0000313" key="2">
    <source>
        <dbReference type="EMBL" id="KIL66466.1"/>
    </source>
</evidence>
<dbReference type="Proteomes" id="UP000054549">
    <property type="component" value="Unassembled WGS sequence"/>
</dbReference>
<keyword evidence="3" id="KW-1185">Reference proteome</keyword>
<protein>
    <submittedName>
        <fullName evidence="2">Uncharacterized protein</fullName>
    </submittedName>
</protein>
<reference evidence="2 3" key="1">
    <citation type="submission" date="2014-04" db="EMBL/GenBank/DDBJ databases">
        <title>Evolutionary Origins and Diversification of the Mycorrhizal Mutualists.</title>
        <authorList>
            <consortium name="DOE Joint Genome Institute"/>
            <consortium name="Mycorrhizal Genomics Consortium"/>
            <person name="Kohler A."/>
            <person name="Kuo A."/>
            <person name="Nagy L.G."/>
            <person name="Floudas D."/>
            <person name="Copeland A."/>
            <person name="Barry K.W."/>
            <person name="Cichocki N."/>
            <person name="Veneault-Fourrey C."/>
            <person name="LaButti K."/>
            <person name="Lindquist E.A."/>
            <person name="Lipzen A."/>
            <person name="Lundell T."/>
            <person name="Morin E."/>
            <person name="Murat C."/>
            <person name="Riley R."/>
            <person name="Ohm R."/>
            <person name="Sun H."/>
            <person name="Tunlid A."/>
            <person name="Henrissat B."/>
            <person name="Grigoriev I.V."/>
            <person name="Hibbett D.S."/>
            <person name="Martin F."/>
        </authorList>
    </citation>
    <scope>NUCLEOTIDE SEQUENCE [LARGE SCALE GENOMIC DNA]</scope>
    <source>
        <strain evidence="2 3">Koide BX008</strain>
    </source>
</reference>
<feature type="region of interest" description="Disordered" evidence="1">
    <location>
        <begin position="1"/>
        <end position="32"/>
    </location>
</feature>
<sequence>MPLSHLDILDPSHPSIGHADGAVQSREPRHVVDPDFPFPTEVPTVVTDPCSAFCRDGDMGSEASEEAHSITFLHNSKSYEYQRHSCQCHYYSIWR</sequence>
<dbReference type="InParanoid" id="A0A0C2XAW7"/>
<proteinExistence type="predicted"/>
<gene>
    <name evidence="2" type="ORF">M378DRAFT_390872</name>
</gene>
<organism evidence="2 3">
    <name type="scientific">Amanita muscaria (strain Koide BX008)</name>
    <dbReference type="NCBI Taxonomy" id="946122"/>
    <lineage>
        <taxon>Eukaryota</taxon>
        <taxon>Fungi</taxon>
        <taxon>Dikarya</taxon>
        <taxon>Basidiomycota</taxon>
        <taxon>Agaricomycotina</taxon>
        <taxon>Agaricomycetes</taxon>
        <taxon>Agaricomycetidae</taxon>
        <taxon>Agaricales</taxon>
        <taxon>Pluteineae</taxon>
        <taxon>Amanitaceae</taxon>
        <taxon>Amanita</taxon>
    </lineage>
</organism>
<dbReference type="HOGENOM" id="CLU_2372307_0_0_1"/>